<organism evidence="4 5">
    <name type="scientific">Dovyalis caffra</name>
    <dbReference type="NCBI Taxonomy" id="77055"/>
    <lineage>
        <taxon>Eukaryota</taxon>
        <taxon>Viridiplantae</taxon>
        <taxon>Streptophyta</taxon>
        <taxon>Embryophyta</taxon>
        <taxon>Tracheophyta</taxon>
        <taxon>Spermatophyta</taxon>
        <taxon>Magnoliopsida</taxon>
        <taxon>eudicotyledons</taxon>
        <taxon>Gunneridae</taxon>
        <taxon>Pentapetalae</taxon>
        <taxon>rosids</taxon>
        <taxon>fabids</taxon>
        <taxon>Malpighiales</taxon>
        <taxon>Salicaceae</taxon>
        <taxon>Flacourtieae</taxon>
        <taxon>Dovyalis</taxon>
    </lineage>
</organism>
<dbReference type="GO" id="GO:0007165">
    <property type="term" value="P:signal transduction"/>
    <property type="evidence" value="ECO:0007669"/>
    <property type="project" value="InterPro"/>
</dbReference>
<reference evidence="4 5" key="1">
    <citation type="submission" date="2024-01" db="EMBL/GenBank/DDBJ databases">
        <authorList>
            <person name="Waweru B."/>
        </authorList>
    </citation>
    <scope>NUCLEOTIDE SEQUENCE [LARGE SCALE GENOMIC DNA]</scope>
</reference>
<keyword evidence="1" id="KW-0520">NAD</keyword>
<dbReference type="Gene3D" id="3.40.50.10140">
    <property type="entry name" value="Toll/interleukin-1 receptor homology (TIR) domain"/>
    <property type="match status" value="2"/>
</dbReference>
<feature type="domain" description="TIR" evidence="3">
    <location>
        <begin position="290"/>
        <end position="451"/>
    </location>
</feature>
<evidence type="ECO:0000256" key="1">
    <source>
        <dbReference type="ARBA" id="ARBA00023027"/>
    </source>
</evidence>
<dbReference type="PANTHER" id="PTHR32009:SF154">
    <property type="entry name" value="TIR DOMAIN-CONTAINING PROTEIN"/>
    <property type="match status" value="1"/>
</dbReference>
<dbReference type="PANTHER" id="PTHR32009">
    <property type="entry name" value="TMV RESISTANCE PROTEIN N-LIKE"/>
    <property type="match status" value="1"/>
</dbReference>
<sequence length="463" mass="53186">MKSMLQAPSKHPSARPVVHYESTCQNQLKVPKIQQKMIMSKPIFYRVAILRIHIRGFLGGCLLVLVSATPEDVFLSFRGIETRKGFARHLHNALEEAGIPTFFDEFGIQTGESIDSEIERAINESKISIILFSKLYATSTYCLDEVVMIMERRRTAKNHVVPIFYKVSPSEVQLQTGNYGLAFDEHEKQFKNEIHKVEKWRAALRKITDLRGVVLKDGQCEVEFIEKIVEDTRNELSYTVRVVENDLNDTVRNAATYFIWDRFFVIKLKVFLLFIVLLLVFISIVPLFGTKNYAFVSIGGTDTEEFTSDLLEALSQSGIYTYGDHTRIKRSVNSWLKIRISIYISKISIVVFSKDYPSSKWSLDELVLIMERRRADDGYVVVPFFYDVDPSEVQKQIGAYGDVFTRYENNFKAGIVKEWRAALKEAADQVGGQTLQNRDDQQFAQDIALMIGNILNRLLSFFK</sequence>
<dbReference type="InterPro" id="IPR000157">
    <property type="entry name" value="TIR_dom"/>
</dbReference>
<dbReference type="Pfam" id="PF01582">
    <property type="entry name" value="TIR"/>
    <property type="match status" value="2"/>
</dbReference>
<dbReference type="FunFam" id="3.40.50.10140:FF:000007">
    <property type="entry name" value="Disease resistance protein (TIR-NBS-LRR class)"/>
    <property type="match status" value="1"/>
</dbReference>
<keyword evidence="2" id="KW-0472">Membrane</keyword>
<dbReference type="Proteomes" id="UP001314170">
    <property type="component" value="Unassembled WGS sequence"/>
</dbReference>
<keyword evidence="2" id="KW-1133">Transmembrane helix</keyword>
<dbReference type="SUPFAM" id="SSF52200">
    <property type="entry name" value="Toll/Interleukin receptor TIR domain"/>
    <property type="match status" value="2"/>
</dbReference>
<protein>
    <recommendedName>
        <fullName evidence="3">TIR domain-containing protein</fullName>
    </recommendedName>
</protein>
<accession>A0AAV1SVW9</accession>
<evidence type="ECO:0000313" key="4">
    <source>
        <dbReference type="EMBL" id="CAK7357222.1"/>
    </source>
</evidence>
<keyword evidence="5" id="KW-1185">Reference proteome</keyword>
<name>A0AAV1SVW9_9ROSI</name>
<evidence type="ECO:0000313" key="5">
    <source>
        <dbReference type="Proteomes" id="UP001314170"/>
    </source>
</evidence>
<comment type="caution">
    <text evidence="4">The sequence shown here is derived from an EMBL/GenBank/DDBJ whole genome shotgun (WGS) entry which is preliminary data.</text>
</comment>
<evidence type="ECO:0000256" key="2">
    <source>
        <dbReference type="SAM" id="Phobius"/>
    </source>
</evidence>
<gene>
    <name evidence="4" type="ORF">DCAF_LOCUS27507</name>
</gene>
<dbReference type="EMBL" id="CAWUPB010001197">
    <property type="protein sequence ID" value="CAK7357222.1"/>
    <property type="molecule type" value="Genomic_DNA"/>
</dbReference>
<dbReference type="InterPro" id="IPR035897">
    <property type="entry name" value="Toll_tir_struct_dom_sf"/>
</dbReference>
<dbReference type="PROSITE" id="PS50104">
    <property type="entry name" value="TIR"/>
    <property type="match status" value="2"/>
</dbReference>
<dbReference type="AlphaFoldDB" id="A0AAV1SVW9"/>
<proteinExistence type="predicted"/>
<dbReference type="SMART" id="SM00255">
    <property type="entry name" value="TIR"/>
    <property type="match status" value="2"/>
</dbReference>
<feature type="transmembrane region" description="Helical" evidence="2">
    <location>
        <begin position="270"/>
        <end position="289"/>
    </location>
</feature>
<keyword evidence="2" id="KW-0812">Transmembrane</keyword>
<evidence type="ECO:0000259" key="3">
    <source>
        <dbReference type="PROSITE" id="PS50104"/>
    </source>
</evidence>
<feature type="domain" description="TIR" evidence="3">
    <location>
        <begin position="69"/>
        <end position="236"/>
    </location>
</feature>